<dbReference type="SUPFAM" id="SSF50969">
    <property type="entry name" value="YVTN repeat-like/Quinoprotein amine dehydrogenase"/>
    <property type="match status" value="1"/>
</dbReference>
<dbReference type="AlphaFoldDB" id="A0A9D2HV17"/>
<dbReference type="Proteomes" id="UP000823862">
    <property type="component" value="Unassembled WGS sequence"/>
</dbReference>
<sequence length="403" mass="45679">MKKSFFEVLTLVVVLAVTGCRQAGTLEALPVIDLSKDYPEKEFVAQDLFDVEYVPLETNDEFLVGGFVLAVSGHYIVTVDPMHEVGSIILFDRRTGKGLLKMNQLGKGPEDYSCADDVIPDDANDELFVIDSAGRKIQVYSMRDGSFRRSLPYAAEADYGFVDNYDEQHLMVYDKSIYLKDGEPRDKPYYHFLISKTDGKVVRPLPVSFDEIHAPVSLRRENGRMVSMLVSHLPAIVSNRGNWLLVETSSDTVYNYLTDGQRMEPFLLRKTTEDFDRMLGIGVMTDRYWFMTRVITKEMEQGSTTISFSDIFQVSNLVYDRREGRCYTSLVRNADFVRGEDDLVDLCAFPVNSGDVAAFLPMMAHRLVAAYEDGKLNDGPLKDLASRLDAEDNPVLMLMKYKK</sequence>
<reference evidence="1" key="1">
    <citation type="journal article" date="2021" name="PeerJ">
        <title>Extensive microbial diversity within the chicken gut microbiome revealed by metagenomics and culture.</title>
        <authorList>
            <person name="Gilroy R."/>
            <person name="Ravi A."/>
            <person name="Getino M."/>
            <person name="Pursley I."/>
            <person name="Horton D.L."/>
            <person name="Alikhan N.F."/>
            <person name="Baker D."/>
            <person name="Gharbi K."/>
            <person name="Hall N."/>
            <person name="Watson M."/>
            <person name="Adriaenssens E.M."/>
            <person name="Foster-Nyarko E."/>
            <person name="Jarju S."/>
            <person name="Secka A."/>
            <person name="Antonio M."/>
            <person name="Oren A."/>
            <person name="Chaudhuri R.R."/>
            <person name="La Ragione R."/>
            <person name="Hildebrand F."/>
            <person name="Pallen M.J."/>
        </authorList>
    </citation>
    <scope>NUCLEOTIDE SEQUENCE</scope>
    <source>
        <strain evidence="1">ChiHjej12B11-9795</strain>
    </source>
</reference>
<dbReference type="Pfam" id="PF17170">
    <property type="entry name" value="DUF5128"/>
    <property type="match status" value="1"/>
</dbReference>
<gene>
    <name evidence="1" type="ORF">H9950_03010</name>
</gene>
<dbReference type="InterPro" id="IPR011044">
    <property type="entry name" value="Quino_amine_DH_bsu"/>
</dbReference>
<reference evidence="1" key="2">
    <citation type="submission" date="2021-04" db="EMBL/GenBank/DDBJ databases">
        <authorList>
            <person name="Gilroy R."/>
        </authorList>
    </citation>
    <scope>NUCLEOTIDE SEQUENCE</scope>
    <source>
        <strain evidence="1">ChiHjej12B11-9795</strain>
    </source>
</reference>
<protein>
    <submittedName>
        <fullName evidence="1">6-bladed beta-propeller</fullName>
    </submittedName>
</protein>
<accession>A0A9D2HV17</accession>
<dbReference type="PROSITE" id="PS51257">
    <property type="entry name" value="PROKAR_LIPOPROTEIN"/>
    <property type="match status" value="1"/>
</dbReference>
<dbReference type="EMBL" id="DWZI01000016">
    <property type="protein sequence ID" value="HJA85161.1"/>
    <property type="molecule type" value="Genomic_DNA"/>
</dbReference>
<evidence type="ECO:0000313" key="1">
    <source>
        <dbReference type="EMBL" id="HJA85161.1"/>
    </source>
</evidence>
<proteinExistence type="predicted"/>
<organism evidence="1 2">
    <name type="scientific">Candidatus Bacteroides avicola</name>
    <dbReference type="NCBI Taxonomy" id="2838468"/>
    <lineage>
        <taxon>Bacteria</taxon>
        <taxon>Pseudomonadati</taxon>
        <taxon>Bacteroidota</taxon>
        <taxon>Bacteroidia</taxon>
        <taxon>Bacteroidales</taxon>
        <taxon>Bacteroidaceae</taxon>
        <taxon>Bacteroides</taxon>
    </lineage>
</organism>
<name>A0A9D2HV17_9BACE</name>
<evidence type="ECO:0000313" key="2">
    <source>
        <dbReference type="Proteomes" id="UP000823862"/>
    </source>
</evidence>
<comment type="caution">
    <text evidence="1">The sequence shown here is derived from an EMBL/GenBank/DDBJ whole genome shotgun (WGS) entry which is preliminary data.</text>
</comment>